<evidence type="ECO:0000313" key="3">
    <source>
        <dbReference type="EMBL" id="NUC74776.1"/>
    </source>
</evidence>
<feature type="transmembrane region" description="Helical" evidence="2">
    <location>
        <begin position="24"/>
        <end position="44"/>
    </location>
</feature>
<dbReference type="Pfam" id="PF26446">
    <property type="entry name" value="DUF8125"/>
    <property type="match status" value="1"/>
</dbReference>
<evidence type="ECO:0000256" key="1">
    <source>
        <dbReference type="SAM" id="MobiDB-lite"/>
    </source>
</evidence>
<keyword evidence="2" id="KW-0472">Membrane</keyword>
<feature type="transmembrane region" description="Helical" evidence="2">
    <location>
        <begin position="51"/>
        <end position="69"/>
    </location>
</feature>
<keyword evidence="2" id="KW-1133">Transmembrane helix</keyword>
<keyword evidence="2" id="KW-0812">Transmembrane</keyword>
<protein>
    <submittedName>
        <fullName evidence="3">Uncharacterized protein</fullName>
    </submittedName>
</protein>
<dbReference type="RefSeq" id="WP_174682486.1">
    <property type="nucleotide sequence ID" value="NZ_JABUQZ010000001.1"/>
</dbReference>
<gene>
    <name evidence="3" type="ORF">HTZ84_21165</name>
</gene>
<proteinExistence type="predicted"/>
<dbReference type="Proteomes" id="UP001016761">
    <property type="component" value="Unassembled WGS sequence"/>
</dbReference>
<sequence length="261" mass="29453">MSDPFIPRKSRLEVLLTFIADTKYVWAIGFVSLILLVVTGYMNLPEIPMSNTMKAGVIVFIVMSVIAYIPTKKVLHMFYEPDYEFLAEVDAASPKPIQIYATSKDGMNQLNLTSGATYTYRSAGGYLVHIVRSVDTENWTAEGTWLGEATDVELINDREKIDANRRKNRKWAIIGQKLFARFSAIADSVESKYFTELSKTEMELSSFKPDVLLDELEDNIDEFDIDDIDELEDIAQEFNGTDETTGVQPEEQGTQVNESGE</sequence>
<feature type="region of interest" description="Disordered" evidence="1">
    <location>
        <begin position="238"/>
        <end position="261"/>
    </location>
</feature>
<dbReference type="EMBL" id="JABUQZ010000001">
    <property type="protein sequence ID" value="NUC74776.1"/>
    <property type="molecule type" value="Genomic_DNA"/>
</dbReference>
<accession>A0ABX2LPF3</accession>
<reference evidence="3 4" key="1">
    <citation type="submission" date="2020-06" db="EMBL/GenBank/DDBJ databases">
        <title>Haloterrigena sp. nov., an extremely halophilic archaeon isolated from a saline sediment.</title>
        <authorList>
            <person name="Liu B.-B."/>
        </authorList>
    </citation>
    <scope>NUCLEOTIDE SEQUENCE [LARGE SCALE GENOMIC DNA]</scope>
    <source>
        <strain evidence="3 4">SYSU A558-1</strain>
    </source>
</reference>
<comment type="caution">
    <text evidence="3">The sequence shown here is derived from an EMBL/GenBank/DDBJ whole genome shotgun (WGS) entry which is preliminary data.</text>
</comment>
<organism evidence="3 4">
    <name type="scientific">Haloterrigena gelatinilytica</name>
    <dbReference type="NCBI Taxonomy" id="2741724"/>
    <lineage>
        <taxon>Archaea</taxon>
        <taxon>Methanobacteriati</taxon>
        <taxon>Methanobacteriota</taxon>
        <taxon>Stenosarchaea group</taxon>
        <taxon>Halobacteria</taxon>
        <taxon>Halobacteriales</taxon>
        <taxon>Natrialbaceae</taxon>
        <taxon>Haloterrigena</taxon>
    </lineage>
</organism>
<dbReference type="InterPro" id="IPR058438">
    <property type="entry name" value="DUF8125"/>
</dbReference>
<keyword evidence="4" id="KW-1185">Reference proteome</keyword>
<evidence type="ECO:0000313" key="4">
    <source>
        <dbReference type="Proteomes" id="UP001016761"/>
    </source>
</evidence>
<evidence type="ECO:0000256" key="2">
    <source>
        <dbReference type="SAM" id="Phobius"/>
    </source>
</evidence>
<name>A0ABX2LPF3_9EURY</name>